<dbReference type="EMBL" id="CAACVG010012492">
    <property type="protein sequence ID" value="VEN60342.1"/>
    <property type="molecule type" value="Genomic_DNA"/>
</dbReference>
<keyword evidence="12" id="KW-1185">Reference proteome</keyword>
<dbReference type="Proteomes" id="UP000410492">
    <property type="component" value="Unassembled WGS sequence"/>
</dbReference>
<feature type="transmembrane region" description="Helical" evidence="10">
    <location>
        <begin position="91"/>
        <end position="109"/>
    </location>
</feature>
<gene>
    <name evidence="11" type="ORF">CALMAC_LOCUS18073</name>
</gene>
<keyword evidence="5" id="KW-0552">Olfaction</keyword>
<evidence type="ECO:0000256" key="5">
    <source>
        <dbReference type="ARBA" id="ARBA00022725"/>
    </source>
</evidence>
<proteinExistence type="predicted"/>
<feature type="transmembrane region" description="Helical" evidence="10">
    <location>
        <begin position="129"/>
        <end position="160"/>
    </location>
</feature>
<evidence type="ECO:0000256" key="2">
    <source>
        <dbReference type="ARBA" id="ARBA00022475"/>
    </source>
</evidence>
<keyword evidence="2" id="KW-1003">Cell membrane</keyword>
<evidence type="ECO:0000256" key="8">
    <source>
        <dbReference type="ARBA" id="ARBA00023170"/>
    </source>
</evidence>
<evidence type="ECO:0000256" key="4">
    <source>
        <dbReference type="ARBA" id="ARBA00022692"/>
    </source>
</evidence>
<accession>A0A653DLG6</accession>
<evidence type="ECO:0000313" key="11">
    <source>
        <dbReference type="EMBL" id="VEN60342.1"/>
    </source>
</evidence>
<evidence type="ECO:0000256" key="9">
    <source>
        <dbReference type="ARBA" id="ARBA00023224"/>
    </source>
</evidence>
<dbReference type="InterPro" id="IPR004117">
    <property type="entry name" value="7tm6_olfct_rcpt"/>
</dbReference>
<dbReference type="GO" id="GO:0007165">
    <property type="term" value="P:signal transduction"/>
    <property type="evidence" value="ECO:0007669"/>
    <property type="project" value="UniProtKB-KW"/>
</dbReference>
<feature type="transmembrane region" description="Helical" evidence="10">
    <location>
        <begin position="232"/>
        <end position="249"/>
    </location>
</feature>
<dbReference type="GO" id="GO:0005549">
    <property type="term" value="F:odorant binding"/>
    <property type="evidence" value="ECO:0007669"/>
    <property type="project" value="InterPro"/>
</dbReference>
<dbReference type="Pfam" id="PF02949">
    <property type="entry name" value="7tm_6"/>
    <property type="match status" value="1"/>
</dbReference>
<keyword evidence="6 10" id="KW-1133">Transmembrane helix</keyword>
<evidence type="ECO:0000256" key="6">
    <source>
        <dbReference type="ARBA" id="ARBA00022989"/>
    </source>
</evidence>
<comment type="subcellular location">
    <subcellularLocation>
        <location evidence="1">Cell membrane</location>
        <topology evidence="1">Multi-pass membrane protein</topology>
    </subcellularLocation>
</comment>
<keyword evidence="9" id="KW-0807">Transducer</keyword>
<evidence type="ECO:0000313" key="12">
    <source>
        <dbReference type="Proteomes" id="UP000410492"/>
    </source>
</evidence>
<keyword evidence="8" id="KW-0675">Receptor</keyword>
<feature type="transmembrane region" description="Helical" evidence="10">
    <location>
        <begin position="198"/>
        <end position="220"/>
    </location>
</feature>
<protein>
    <recommendedName>
        <fullName evidence="13">Gustatory receptor</fullName>
    </recommendedName>
</protein>
<evidence type="ECO:0008006" key="13">
    <source>
        <dbReference type="Google" id="ProtNLM"/>
    </source>
</evidence>
<keyword evidence="4 10" id="KW-0812">Transmembrane</keyword>
<evidence type="ECO:0000256" key="7">
    <source>
        <dbReference type="ARBA" id="ARBA00023136"/>
    </source>
</evidence>
<keyword evidence="7 10" id="KW-0472">Membrane</keyword>
<dbReference type="GO" id="GO:0005886">
    <property type="term" value="C:plasma membrane"/>
    <property type="evidence" value="ECO:0007669"/>
    <property type="project" value="UniProtKB-SubCell"/>
</dbReference>
<name>A0A653DLG6_CALMS</name>
<dbReference type="AlphaFoldDB" id="A0A653DLG6"/>
<evidence type="ECO:0000256" key="3">
    <source>
        <dbReference type="ARBA" id="ARBA00022606"/>
    </source>
</evidence>
<evidence type="ECO:0000256" key="1">
    <source>
        <dbReference type="ARBA" id="ARBA00004651"/>
    </source>
</evidence>
<feature type="transmembrane region" description="Helical" evidence="10">
    <location>
        <begin position="32"/>
        <end position="52"/>
    </location>
</feature>
<organism evidence="11 12">
    <name type="scientific">Callosobruchus maculatus</name>
    <name type="common">Southern cowpea weevil</name>
    <name type="synonym">Pulse bruchid</name>
    <dbReference type="NCBI Taxonomy" id="64391"/>
    <lineage>
        <taxon>Eukaryota</taxon>
        <taxon>Metazoa</taxon>
        <taxon>Ecdysozoa</taxon>
        <taxon>Arthropoda</taxon>
        <taxon>Hexapoda</taxon>
        <taxon>Insecta</taxon>
        <taxon>Pterygota</taxon>
        <taxon>Neoptera</taxon>
        <taxon>Endopterygota</taxon>
        <taxon>Coleoptera</taxon>
        <taxon>Polyphaga</taxon>
        <taxon>Cucujiformia</taxon>
        <taxon>Chrysomeloidea</taxon>
        <taxon>Chrysomelidae</taxon>
        <taxon>Bruchinae</taxon>
        <taxon>Bruchini</taxon>
        <taxon>Callosobruchus</taxon>
    </lineage>
</organism>
<reference evidence="11 12" key="1">
    <citation type="submission" date="2019-01" db="EMBL/GenBank/DDBJ databases">
        <authorList>
            <person name="Sayadi A."/>
        </authorList>
    </citation>
    <scope>NUCLEOTIDE SEQUENCE [LARGE SCALE GENOMIC DNA]</scope>
</reference>
<dbReference type="GO" id="GO:0004984">
    <property type="term" value="F:olfactory receptor activity"/>
    <property type="evidence" value="ECO:0007669"/>
    <property type="project" value="InterPro"/>
</dbReference>
<keyword evidence="3" id="KW-0716">Sensory transduction</keyword>
<evidence type="ECO:0000256" key="10">
    <source>
        <dbReference type="SAM" id="Phobius"/>
    </source>
</evidence>
<sequence>MLFFPAVLNITGFWYLYDKRKDLTVEDISSVIFIYPTCLINMIMMVVIYVHIDMIHFIQSEMQAERFQPKTSAQLADAKKWKRTARLFQKVLFINNSFCVPTIAVLRLLKGEKLLLAAHVFPGVNWKTFYIYQVVTCAASCMTCSTYVTLVTSLLIEIIIQLCLLERSLQAMEDDMDLKYCVQWHLDILVFVKKVQRFCGVGVSAVFICGIFNICTSLALTLTAEVSDLPFFLLYLGAMVSIIYSHCWCGSEVTHQRQDIQCNIQLEMDQC</sequence>
<dbReference type="PANTHER" id="PTHR21137">
    <property type="entry name" value="ODORANT RECEPTOR"/>
    <property type="match status" value="1"/>
</dbReference>
<dbReference type="PANTHER" id="PTHR21137:SF35">
    <property type="entry name" value="ODORANT RECEPTOR 19A-RELATED"/>
    <property type="match status" value="1"/>
</dbReference>